<reference evidence="1 2" key="1">
    <citation type="submission" date="2024-03" db="EMBL/GenBank/DDBJ databases">
        <title>Adaptation during the transition from Ophiocordyceps entomopathogen to insect associate is accompanied by gene loss and intensified selection.</title>
        <authorList>
            <person name="Ward C.M."/>
            <person name="Onetto C.A."/>
            <person name="Borneman A.R."/>
        </authorList>
    </citation>
    <scope>NUCLEOTIDE SEQUENCE [LARGE SCALE GENOMIC DNA]</scope>
    <source>
        <strain evidence="1">AWRI1</strain>
        <tissue evidence="1">Single Adult Female</tissue>
    </source>
</reference>
<accession>A0AAN9TQ47</accession>
<proteinExistence type="predicted"/>
<gene>
    <name evidence="1" type="ORF">V9T40_003188</name>
</gene>
<organism evidence="1 2">
    <name type="scientific">Parthenolecanium corni</name>
    <dbReference type="NCBI Taxonomy" id="536013"/>
    <lineage>
        <taxon>Eukaryota</taxon>
        <taxon>Metazoa</taxon>
        <taxon>Ecdysozoa</taxon>
        <taxon>Arthropoda</taxon>
        <taxon>Hexapoda</taxon>
        <taxon>Insecta</taxon>
        <taxon>Pterygota</taxon>
        <taxon>Neoptera</taxon>
        <taxon>Paraneoptera</taxon>
        <taxon>Hemiptera</taxon>
        <taxon>Sternorrhyncha</taxon>
        <taxon>Coccoidea</taxon>
        <taxon>Coccidae</taxon>
        <taxon>Parthenolecanium</taxon>
    </lineage>
</organism>
<dbReference type="EMBL" id="JBBCAQ010000006">
    <property type="protein sequence ID" value="KAK7603189.1"/>
    <property type="molecule type" value="Genomic_DNA"/>
</dbReference>
<dbReference type="Proteomes" id="UP001367676">
    <property type="component" value="Unassembled WGS sequence"/>
</dbReference>
<evidence type="ECO:0000313" key="2">
    <source>
        <dbReference type="Proteomes" id="UP001367676"/>
    </source>
</evidence>
<name>A0AAN9TQ47_9HEMI</name>
<sequence length="90" mass="10295">MESLESDRTFVASRPSIRSTTTTVDWRSYASTNRNPVYNRNINGNFFSTSTRINRKAFKGKDRDMYVLQSTRGGTVVHCASESEYDELCL</sequence>
<protein>
    <submittedName>
        <fullName evidence="1">Uncharacterized protein</fullName>
    </submittedName>
</protein>
<evidence type="ECO:0000313" key="1">
    <source>
        <dbReference type="EMBL" id="KAK7603189.1"/>
    </source>
</evidence>
<dbReference type="AlphaFoldDB" id="A0AAN9TQ47"/>
<comment type="caution">
    <text evidence="1">The sequence shown here is derived from an EMBL/GenBank/DDBJ whole genome shotgun (WGS) entry which is preliminary data.</text>
</comment>
<keyword evidence="2" id="KW-1185">Reference proteome</keyword>